<name>A0A096AX90_9BACT</name>
<protein>
    <recommendedName>
        <fullName evidence="3">Transposase</fullName>
    </recommendedName>
</protein>
<evidence type="ECO:0008006" key="3">
    <source>
        <dbReference type="Google" id="ProtNLM"/>
    </source>
</evidence>
<evidence type="ECO:0000313" key="2">
    <source>
        <dbReference type="Proteomes" id="UP000029614"/>
    </source>
</evidence>
<proteinExistence type="predicted"/>
<reference evidence="1 2" key="1">
    <citation type="submission" date="2014-07" db="EMBL/GenBank/DDBJ databases">
        <authorList>
            <person name="McCorrison J."/>
            <person name="Sanka R."/>
            <person name="Torralba M."/>
            <person name="Gillis M."/>
            <person name="Haft D.H."/>
            <person name="Methe B."/>
            <person name="Sutton G."/>
            <person name="Nelson K.E."/>
        </authorList>
    </citation>
    <scope>NUCLEOTIDE SEQUENCE [LARGE SCALE GENOMIC DNA]</scope>
    <source>
        <strain evidence="1 2">DNF00058</strain>
    </source>
</reference>
<organism evidence="1 2">
    <name type="scientific">Prevotella amnii DNF00058</name>
    <dbReference type="NCBI Taxonomy" id="1401066"/>
    <lineage>
        <taxon>Bacteria</taxon>
        <taxon>Pseudomonadati</taxon>
        <taxon>Bacteroidota</taxon>
        <taxon>Bacteroidia</taxon>
        <taxon>Bacteroidales</taxon>
        <taxon>Prevotellaceae</taxon>
        <taxon>Prevotella</taxon>
    </lineage>
</organism>
<evidence type="ECO:0000313" key="1">
    <source>
        <dbReference type="EMBL" id="KGF51713.1"/>
    </source>
</evidence>
<gene>
    <name evidence="1" type="ORF">HMPREF9302_06160</name>
</gene>
<dbReference type="OrthoDB" id="1083056at2"/>
<comment type="caution">
    <text evidence="1">The sequence shown here is derived from an EMBL/GenBank/DDBJ whole genome shotgun (WGS) entry which is preliminary data.</text>
</comment>
<dbReference type="AlphaFoldDB" id="A0A096AX90"/>
<dbReference type="EMBL" id="JRNU01000025">
    <property type="protein sequence ID" value="KGF51713.1"/>
    <property type="molecule type" value="Genomic_DNA"/>
</dbReference>
<keyword evidence="2" id="KW-1185">Reference proteome</keyword>
<dbReference type="Proteomes" id="UP000029614">
    <property type="component" value="Unassembled WGS sequence"/>
</dbReference>
<accession>A0A096AX90</accession>
<sequence>MAVDALIMKHVEKLSVKNTVLAIQENPYMQYSLGLEKLTEKQAFVPEQFVLIRMGLNHDFFYILTSLMAKADRSMPKKRRPMKTTTTAADTLNTDGTYSDTEIRYPTAYNI</sequence>